<dbReference type="GO" id="GO:0006351">
    <property type="term" value="P:DNA-templated transcription"/>
    <property type="evidence" value="ECO:0007669"/>
    <property type="project" value="InterPro"/>
</dbReference>
<dbReference type="Gene3D" id="4.10.240.10">
    <property type="entry name" value="Zn(2)-C6 fungal-type DNA-binding domain"/>
    <property type="match status" value="1"/>
</dbReference>
<feature type="compositionally biased region" description="Gly residues" evidence="8">
    <location>
        <begin position="702"/>
        <end position="712"/>
    </location>
</feature>
<feature type="compositionally biased region" description="Polar residues" evidence="8">
    <location>
        <begin position="721"/>
        <end position="730"/>
    </location>
</feature>
<dbReference type="InterPro" id="IPR036864">
    <property type="entry name" value="Zn2-C6_fun-type_DNA-bd_sf"/>
</dbReference>
<keyword evidence="7" id="KW-0539">Nucleus</keyword>
<feature type="region of interest" description="Disordered" evidence="8">
    <location>
        <begin position="1"/>
        <end position="22"/>
    </location>
</feature>
<evidence type="ECO:0000313" key="11">
    <source>
        <dbReference type="Proteomes" id="UP000029964"/>
    </source>
</evidence>
<accession>A0A086T4Z9</accession>
<dbReference type="SUPFAM" id="SSF57701">
    <property type="entry name" value="Zn2/Cys6 DNA-binding domain"/>
    <property type="match status" value="1"/>
</dbReference>
<keyword evidence="3" id="KW-0862">Zinc</keyword>
<feature type="compositionally biased region" description="Pro residues" evidence="8">
    <location>
        <begin position="126"/>
        <end position="139"/>
    </location>
</feature>
<dbReference type="STRING" id="857340.A0A086T4Z9"/>
<proteinExistence type="predicted"/>
<dbReference type="CDD" id="cd00067">
    <property type="entry name" value="GAL4"/>
    <property type="match status" value="1"/>
</dbReference>
<feature type="domain" description="Zn(2)-C6 fungal-type" evidence="9">
    <location>
        <begin position="57"/>
        <end position="90"/>
    </location>
</feature>
<dbReference type="InterPro" id="IPR007219">
    <property type="entry name" value="XnlR_reg_dom"/>
</dbReference>
<protein>
    <submittedName>
        <fullName evidence="10">Cutinase transcription factor 1 alpha-like protein</fullName>
    </submittedName>
</protein>
<feature type="compositionally biased region" description="Polar residues" evidence="8">
    <location>
        <begin position="833"/>
        <end position="849"/>
    </location>
</feature>
<keyword evidence="4" id="KW-0805">Transcription regulation</keyword>
<sequence length="886" mass="98510">MPKDSTAGHILPHQSPQDARMSSFSFAPQQYPQRETQKNYVFVDEHNRHKRLKVMRACEGCRRRKIKCDAVTTNTWPCSACIRLKLHCVRPNGYEGAADSFEPPMGQPDQFHEMSMQQPVMQAAGPKPPGQPVYPPQAPYPDAAATAGYQTIPHDSSQPHQPDLNYTSVQAPMSAIDAPYAAQGVFPTPPLQPQSSQQEPSPEAYTPDSYAQQDLSELLGNLKVDEKGTAPYLRNKASFRREEEPAFEDDDFTAMLPPITAGPGSKVRIPPDLMPEEPAALNYIDAFFTQVHPYVPVLNKSMFMHQWHTNRDSISPLILEAIFALGGRLRDDPSDGQQWLALASRHADSFMDIPRLSTLQGLLLLLKAREAAPKRGYFYRSWMTVVQCVQMGIDLGLDEHYEEHQTGRGCDSNPTECQLRTRIWQTVFVCEVMVGAPQGRYDLAVPIDSVDFSVPRPGIGGDDVEYQTSRNFTYFARVVRNPRKMSSVYTRIKKKKDWGIDPEMQELSQGFDTFLAELPPDLSVSFPADGSPPWLPSPFLGGLLSYFYLTLILYYRPQLSFLDPGANPQEWKHHMLVCYDSAKKVCRLQEAVINMAGLEGLQCMQRGYSFTVYAGLSCILIHLVAIVSPDPDLNSDAAEYFTRHMRIMEKVMDVWAMPELRQQVEAVREAFSADTRRAFVLKPTFPYGSPRPSNHSSPPQGSQGGYRPGPGSTGPMDQRLDVQNSQSVSFTGHPISPPVSTGATDSKGHSPAGQPLMMMPQGGQVPGVQQSMSLADHPTWNPARIFEQWNASFGTPAQQKPTPISQARSLNISSSTGGPDVSNLPEYPGGNDPVQSGSQMPQQQYSAPSIPNFVTPAMWQESVASVYEGGLKRSWDYDGGQMMKRR</sequence>
<name>A0A086T4Z9_HAPC1</name>
<feature type="region of interest" description="Disordered" evidence="8">
    <location>
        <begin position="121"/>
        <end position="144"/>
    </location>
</feature>
<evidence type="ECO:0000256" key="7">
    <source>
        <dbReference type="ARBA" id="ARBA00023242"/>
    </source>
</evidence>
<organism evidence="10 11">
    <name type="scientific">Hapsidospora chrysogenum (strain ATCC 11550 / CBS 779.69 / DSM 880 / IAM 14645 / JCM 23072 / IMI 49137)</name>
    <name type="common">Acremonium chrysogenum</name>
    <dbReference type="NCBI Taxonomy" id="857340"/>
    <lineage>
        <taxon>Eukaryota</taxon>
        <taxon>Fungi</taxon>
        <taxon>Dikarya</taxon>
        <taxon>Ascomycota</taxon>
        <taxon>Pezizomycotina</taxon>
        <taxon>Sordariomycetes</taxon>
        <taxon>Hypocreomycetidae</taxon>
        <taxon>Hypocreales</taxon>
        <taxon>Bionectriaceae</taxon>
        <taxon>Hapsidospora</taxon>
    </lineage>
</organism>
<evidence type="ECO:0000313" key="10">
    <source>
        <dbReference type="EMBL" id="KFH44431.1"/>
    </source>
</evidence>
<dbReference type="InterPro" id="IPR051615">
    <property type="entry name" value="Transcr_Regulatory_Elem"/>
</dbReference>
<feature type="compositionally biased region" description="Low complexity" evidence="8">
    <location>
        <begin position="193"/>
        <end position="202"/>
    </location>
</feature>
<dbReference type="EMBL" id="JPKY01000048">
    <property type="protein sequence ID" value="KFH44431.1"/>
    <property type="molecule type" value="Genomic_DNA"/>
</dbReference>
<dbReference type="AlphaFoldDB" id="A0A086T4Z9"/>
<comment type="caution">
    <text evidence="10">The sequence shown here is derived from an EMBL/GenBank/DDBJ whole genome shotgun (WGS) entry which is preliminary data.</text>
</comment>
<evidence type="ECO:0000256" key="5">
    <source>
        <dbReference type="ARBA" id="ARBA00023125"/>
    </source>
</evidence>
<keyword evidence="5" id="KW-0238">DNA-binding</keyword>
<keyword evidence="6" id="KW-0804">Transcription</keyword>
<feature type="compositionally biased region" description="Low complexity" evidence="8">
    <location>
        <begin position="751"/>
        <end position="773"/>
    </location>
</feature>
<evidence type="ECO:0000256" key="3">
    <source>
        <dbReference type="ARBA" id="ARBA00022833"/>
    </source>
</evidence>
<dbReference type="PANTHER" id="PTHR31313:SF79">
    <property type="entry name" value="C6 FINGER DOMAIN-CONTAINING PROTEIN"/>
    <property type="match status" value="1"/>
</dbReference>
<comment type="subcellular location">
    <subcellularLocation>
        <location evidence="1">Nucleus</location>
    </subcellularLocation>
</comment>
<dbReference type="Pfam" id="PF00172">
    <property type="entry name" value="Zn_clus"/>
    <property type="match status" value="1"/>
</dbReference>
<dbReference type="PROSITE" id="PS50048">
    <property type="entry name" value="ZN2_CY6_FUNGAL_2"/>
    <property type="match status" value="1"/>
</dbReference>
<dbReference type="PROSITE" id="PS00463">
    <property type="entry name" value="ZN2_CY6_FUNGAL_1"/>
    <property type="match status" value="1"/>
</dbReference>
<dbReference type="GO" id="GO:0000981">
    <property type="term" value="F:DNA-binding transcription factor activity, RNA polymerase II-specific"/>
    <property type="evidence" value="ECO:0007669"/>
    <property type="project" value="InterPro"/>
</dbReference>
<evidence type="ECO:0000256" key="6">
    <source>
        <dbReference type="ARBA" id="ARBA00023163"/>
    </source>
</evidence>
<dbReference type="GO" id="GO:0008270">
    <property type="term" value="F:zinc ion binding"/>
    <property type="evidence" value="ECO:0007669"/>
    <property type="project" value="InterPro"/>
</dbReference>
<dbReference type="GO" id="GO:0005634">
    <property type="term" value="C:nucleus"/>
    <property type="evidence" value="ECO:0007669"/>
    <property type="project" value="UniProtKB-SubCell"/>
</dbReference>
<keyword evidence="2" id="KW-0479">Metal-binding</keyword>
<dbReference type="Proteomes" id="UP000029964">
    <property type="component" value="Unassembled WGS sequence"/>
</dbReference>
<evidence type="ECO:0000256" key="4">
    <source>
        <dbReference type="ARBA" id="ARBA00023015"/>
    </source>
</evidence>
<evidence type="ECO:0000259" key="9">
    <source>
        <dbReference type="PROSITE" id="PS50048"/>
    </source>
</evidence>
<evidence type="ECO:0000256" key="2">
    <source>
        <dbReference type="ARBA" id="ARBA00022723"/>
    </source>
</evidence>
<evidence type="ECO:0000256" key="1">
    <source>
        <dbReference type="ARBA" id="ARBA00004123"/>
    </source>
</evidence>
<evidence type="ECO:0000256" key="8">
    <source>
        <dbReference type="SAM" id="MobiDB-lite"/>
    </source>
</evidence>
<dbReference type="OrthoDB" id="2283631at2759"/>
<dbReference type="CDD" id="cd12148">
    <property type="entry name" value="fungal_TF_MHR"/>
    <property type="match status" value="1"/>
</dbReference>
<feature type="region of interest" description="Disordered" evidence="8">
    <location>
        <begin position="183"/>
        <end position="208"/>
    </location>
</feature>
<dbReference type="InterPro" id="IPR001138">
    <property type="entry name" value="Zn2Cys6_DnaBD"/>
</dbReference>
<feature type="region of interest" description="Disordered" evidence="8">
    <location>
        <begin position="794"/>
        <end position="849"/>
    </location>
</feature>
<dbReference type="SMART" id="SM00066">
    <property type="entry name" value="GAL4"/>
    <property type="match status" value="1"/>
</dbReference>
<dbReference type="HOGENOM" id="CLU_009617_1_0_1"/>
<reference evidence="11" key="1">
    <citation type="journal article" date="2014" name="Genome Announc.">
        <title>Genome sequence and annotation of Acremonium chrysogenum, producer of the beta-lactam antibiotic cephalosporin C.</title>
        <authorList>
            <person name="Terfehr D."/>
            <person name="Dahlmann T.A."/>
            <person name="Specht T."/>
            <person name="Zadra I."/>
            <person name="Kuernsteiner H."/>
            <person name="Kueck U."/>
        </authorList>
    </citation>
    <scope>NUCLEOTIDE SEQUENCE [LARGE SCALE GENOMIC DNA]</scope>
    <source>
        <strain evidence="11">ATCC 11550 / CBS 779.69 / DSM 880 / IAM 14645 / JCM 23072 / IMI 49137</strain>
    </source>
</reference>
<feature type="region of interest" description="Disordered" evidence="8">
    <location>
        <begin position="683"/>
        <end position="775"/>
    </location>
</feature>
<dbReference type="Pfam" id="PF04082">
    <property type="entry name" value="Fungal_trans"/>
    <property type="match status" value="1"/>
</dbReference>
<dbReference type="SMART" id="SM00906">
    <property type="entry name" value="Fungal_trans"/>
    <property type="match status" value="1"/>
</dbReference>
<dbReference type="GO" id="GO:0003677">
    <property type="term" value="F:DNA binding"/>
    <property type="evidence" value="ECO:0007669"/>
    <property type="project" value="UniProtKB-KW"/>
</dbReference>
<feature type="compositionally biased region" description="Polar residues" evidence="8">
    <location>
        <begin position="691"/>
        <end position="701"/>
    </location>
</feature>
<feature type="compositionally biased region" description="Polar residues" evidence="8">
    <location>
        <begin position="794"/>
        <end position="817"/>
    </location>
</feature>
<keyword evidence="11" id="KW-1185">Reference proteome</keyword>
<dbReference type="PANTHER" id="PTHR31313">
    <property type="entry name" value="TY1 ENHANCER ACTIVATOR"/>
    <property type="match status" value="1"/>
</dbReference>
<gene>
    <name evidence="10" type="ORF">ACRE_047960</name>
</gene>